<name>A0A1S3ZHZ0_TOBAC</name>
<comment type="subcellular location">
    <subcellularLocation>
        <location evidence="1 3">Nucleus</location>
    </subcellularLocation>
</comment>
<gene>
    <name evidence="5" type="primary">LOC107786935</name>
</gene>
<proteinExistence type="predicted"/>
<dbReference type="InterPro" id="IPR052453">
    <property type="entry name" value="CONSTANS-like_ZF"/>
</dbReference>
<dbReference type="RefSeq" id="XP_016463936.1">
    <property type="nucleotide sequence ID" value="XM_016608450.1"/>
</dbReference>
<dbReference type="PROSITE" id="PS51017">
    <property type="entry name" value="CCT"/>
    <property type="match status" value="1"/>
</dbReference>
<dbReference type="PANTHER" id="PTHR31874:SF25">
    <property type="entry name" value="CCT MOTIF FAMILY PROTEIN"/>
    <property type="match status" value="1"/>
</dbReference>
<dbReference type="STRING" id="4097.A0A1S3ZHZ0"/>
<accession>A0A1S3ZHZ0</accession>
<dbReference type="RefSeq" id="XP_016463936.2">
    <property type="nucleotide sequence ID" value="XM_016608450.2"/>
</dbReference>
<dbReference type="PaxDb" id="4097-A0A1S3ZHZ0"/>
<dbReference type="OrthoDB" id="153872at2759"/>
<dbReference type="GO" id="GO:0005634">
    <property type="term" value="C:nucleus"/>
    <property type="evidence" value="ECO:0000318"/>
    <property type="project" value="GO_Central"/>
</dbReference>
<reference evidence="4" key="1">
    <citation type="journal article" date="2014" name="Nat. Commun.">
        <title>The tobacco genome sequence and its comparison with those of tomato and potato.</title>
        <authorList>
            <person name="Sierro N."/>
            <person name="Battey J.N."/>
            <person name="Ouadi S."/>
            <person name="Bakaher N."/>
            <person name="Bovet L."/>
            <person name="Willig A."/>
            <person name="Goepfert S."/>
            <person name="Peitsch M.C."/>
            <person name="Ivanov N.V."/>
        </authorList>
    </citation>
    <scope>NUCLEOTIDE SEQUENCE [LARGE SCALE GENOMIC DNA]</scope>
</reference>
<dbReference type="PANTHER" id="PTHR31874">
    <property type="entry name" value="CCT MOTIF FAMILY PROTEIN, EXPRESSED"/>
    <property type="match status" value="1"/>
</dbReference>
<dbReference type="Pfam" id="PF06203">
    <property type="entry name" value="CCT"/>
    <property type="match status" value="1"/>
</dbReference>
<reference evidence="5" key="2">
    <citation type="submission" date="2025-08" db="UniProtKB">
        <authorList>
            <consortium name="RefSeq"/>
        </authorList>
    </citation>
    <scope>IDENTIFICATION</scope>
    <source>
        <tissue evidence="5">Leaf</tissue>
    </source>
</reference>
<dbReference type="GO" id="GO:0006355">
    <property type="term" value="P:regulation of DNA-templated transcription"/>
    <property type="evidence" value="ECO:0000318"/>
    <property type="project" value="GO_Central"/>
</dbReference>
<dbReference type="AlphaFoldDB" id="A0A1S3ZHZ0"/>
<sequence>MISTLTFLCSVQSPKASSKIQVFPTKDYTFSQLFLSLLSLILLSRCVKSKKDKRRDLSMSMGKKNRKSKTKSKRRKPKFLSLSLQLSDKKFQPSDHVPVTSTASTHDHQNSQQLNLFPLHPENLVDDKDSCHDENVALFFSGAENSATTLTELLTSSKDEIDSNQSGPNYMTVSSSEERLKYADTYRGKQGELVRTALRNKERENKEEEKWVVYSDVVDLDQHSETTRKEEEVSSCSIDRPRKRNQQQQLSLKLDYEEILNAWSDKGSLYLQAESSQIVPDINGDFLNYETSFSSHGLMGGWDSSTVLYRVPEFMASEQSGGRTTESLQEDELKVGRREASVLRYKEKRQNRLFSKKIRYQVRKLNAEKRPRVKGRFVKRD</sequence>
<dbReference type="GeneID" id="107786935"/>
<dbReference type="InterPro" id="IPR010402">
    <property type="entry name" value="CCT_domain"/>
</dbReference>
<organism evidence="4 5">
    <name type="scientific">Nicotiana tabacum</name>
    <name type="common">Common tobacco</name>
    <dbReference type="NCBI Taxonomy" id="4097"/>
    <lineage>
        <taxon>Eukaryota</taxon>
        <taxon>Viridiplantae</taxon>
        <taxon>Streptophyta</taxon>
        <taxon>Embryophyta</taxon>
        <taxon>Tracheophyta</taxon>
        <taxon>Spermatophyta</taxon>
        <taxon>Magnoliopsida</taxon>
        <taxon>eudicotyledons</taxon>
        <taxon>Gunneridae</taxon>
        <taxon>Pentapetalae</taxon>
        <taxon>asterids</taxon>
        <taxon>lamiids</taxon>
        <taxon>Solanales</taxon>
        <taxon>Solanaceae</taxon>
        <taxon>Nicotianoideae</taxon>
        <taxon>Nicotianeae</taxon>
        <taxon>Nicotiana</taxon>
    </lineage>
</organism>
<dbReference type="SMR" id="A0A1S3ZHZ0"/>
<protein>
    <submittedName>
        <fullName evidence="5">Uncharacterized protein LOC107786935</fullName>
    </submittedName>
</protein>
<evidence type="ECO:0000256" key="1">
    <source>
        <dbReference type="ARBA" id="ARBA00004123"/>
    </source>
</evidence>
<keyword evidence="2 3" id="KW-0539">Nucleus</keyword>
<dbReference type="OMA" id="NTSHEIN"/>
<evidence type="ECO:0000256" key="3">
    <source>
        <dbReference type="PROSITE-ProRule" id="PRU00357"/>
    </source>
</evidence>
<evidence type="ECO:0000256" key="2">
    <source>
        <dbReference type="ARBA" id="ARBA00023242"/>
    </source>
</evidence>
<dbReference type="KEGG" id="nta:107786935"/>
<evidence type="ECO:0000313" key="4">
    <source>
        <dbReference type="Proteomes" id="UP000790787"/>
    </source>
</evidence>
<keyword evidence="4" id="KW-1185">Reference proteome</keyword>
<dbReference type="Proteomes" id="UP000790787">
    <property type="component" value="Chromosome 3"/>
</dbReference>
<evidence type="ECO:0000313" key="5">
    <source>
        <dbReference type="RefSeq" id="XP_016463936.2"/>
    </source>
</evidence>